<keyword evidence="5 7" id="KW-1133">Transmembrane helix</keyword>
<gene>
    <name evidence="10" type="ORF">pdam_00011812</name>
</gene>
<dbReference type="GO" id="GO:0016239">
    <property type="term" value="P:positive regulation of macroautophagy"/>
    <property type="evidence" value="ECO:0007669"/>
    <property type="project" value="TreeGrafter"/>
</dbReference>
<dbReference type="InterPro" id="IPR029158">
    <property type="entry name" value="STING"/>
</dbReference>
<dbReference type="AlphaFoldDB" id="A0A3M6TAV4"/>
<organism evidence="10 11">
    <name type="scientific">Pocillopora damicornis</name>
    <name type="common">Cauliflower coral</name>
    <name type="synonym">Millepora damicornis</name>
    <dbReference type="NCBI Taxonomy" id="46731"/>
    <lineage>
        <taxon>Eukaryota</taxon>
        <taxon>Metazoa</taxon>
        <taxon>Cnidaria</taxon>
        <taxon>Anthozoa</taxon>
        <taxon>Hexacorallia</taxon>
        <taxon>Scleractinia</taxon>
        <taxon>Astrocoeniina</taxon>
        <taxon>Pocilloporidae</taxon>
        <taxon>Pocillopora</taxon>
    </lineage>
</organism>
<feature type="domain" description="STING ligand-binding" evidence="8">
    <location>
        <begin position="181"/>
        <end position="347"/>
    </location>
</feature>
<keyword evidence="2" id="KW-0399">Innate immunity</keyword>
<dbReference type="GO" id="GO:0005789">
    <property type="term" value="C:endoplasmic reticulum membrane"/>
    <property type="evidence" value="ECO:0007669"/>
    <property type="project" value="TreeGrafter"/>
</dbReference>
<dbReference type="Gene3D" id="1.20.5.5200">
    <property type="match status" value="1"/>
</dbReference>
<feature type="transmembrane region" description="Helical" evidence="7">
    <location>
        <begin position="144"/>
        <end position="163"/>
    </location>
</feature>
<name>A0A3M6TAV4_POCDA</name>
<evidence type="ECO:0000256" key="3">
    <source>
        <dbReference type="ARBA" id="ARBA00022692"/>
    </source>
</evidence>
<dbReference type="GO" id="GO:0061507">
    <property type="term" value="F:2',3'-cyclic GMP-AMP binding"/>
    <property type="evidence" value="ECO:0007669"/>
    <property type="project" value="TreeGrafter"/>
</dbReference>
<feature type="transmembrane region" description="Helical" evidence="7">
    <location>
        <begin position="61"/>
        <end position="79"/>
    </location>
</feature>
<dbReference type="GO" id="GO:0002218">
    <property type="term" value="P:activation of innate immune response"/>
    <property type="evidence" value="ECO:0007669"/>
    <property type="project" value="InterPro"/>
</dbReference>
<protein>
    <submittedName>
        <fullName evidence="10">Uncharacterized protein</fullName>
    </submittedName>
</protein>
<evidence type="ECO:0000259" key="9">
    <source>
        <dbReference type="Pfam" id="PF23417"/>
    </source>
</evidence>
<evidence type="ECO:0000256" key="4">
    <source>
        <dbReference type="ARBA" id="ARBA00022859"/>
    </source>
</evidence>
<feature type="transmembrane region" description="Helical" evidence="7">
    <location>
        <begin position="115"/>
        <end position="132"/>
    </location>
</feature>
<feature type="transmembrane region" description="Helical" evidence="7">
    <location>
        <begin position="31"/>
        <end position="49"/>
    </location>
</feature>
<dbReference type="Gene3D" id="3.40.50.12100">
    <property type="entry name" value="Stimulator of interferon genes protein"/>
    <property type="match status" value="1"/>
</dbReference>
<dbReference type="GO" id="GO:0045087">
    <property type="term" value="P:innate immune response"/>
    <property type="evidence" value="ECO:0007669"/>
    <property type="project" value="UniProtKB-KW"/>
</dbReference>
<sequence>MNGRPPYGTLPLAQQENNGFRPLLRPRGKTATIASVVIAVIGGTMLLFAVKEKEDREGIHFILFIAALLTLSLVLGELLRRFCLVFEEIRHKYTRYDGKWRLIFKATLTFEHGKSILVATTASALTLIFFLFEHYEVFCCSPYVILFSLNCFVIPQLLFLLGLRQPSTAERSEINERENKNVAEGMAWNYYFGYLKLVLPRLERQIAKSVQFRFKIKHKKLFILLPKSCYTYPEITEADYRVKSVGNLPESKINRGGIKDRIYKHTVHRVEMLRPDGTTEEYYFVLEYATALMSLYQMSQNAAAPLSYQDRTHQVEMFISKLTDILKSCEECRGKYELVPISGDETDKIADVLVGIHNRELNEEVALL</sequence>
<dbReference type="EMBL" id="RCHS01004016">
    <property type="protein sequence ID" value="RMX38404.1"/>
    <property type="molecule type" value="Genomic_DNA"/>
</dbReference>
<dbReference type="GO" id="GO:0035438">
    <property type="term" value="F:cyclic-di-GMP binding"/>
    <property type="evidence" value="ECO:0007669"/>
    <property type="project" value="TreeGrafter"/>
</dbReference>
<evidence type="ECO:0000256" key="2">
    <source>
        <dbReference type="ARBA" id="ARBA00022588"/>
    </source>
</evidence>
<feature type="domain" description="STING transmembrane" evidence="9">
    <location>
        <begin position="64"/>
        <end position="179"/>
    </location>
</feature>
<reference evidence="10 11" key="1">
    <citation type="journal article" date="2018" name="Sci. Rep.">
        <title>Comparative analysis of the Pocillopora damicornis genome highlights role of immune system in coral evolution.</title>
        <authorList>
            <person name="Cunning R."/>
            <person name="Bay R.A."/>
            <person name="Gillette P."/>
            <person name="Baker A.C."/>
            <person name="Traylor-Knowles N."/>
        </authorList>
    </citation>
    <scope>NUCLEOTIDE SEQUENCE [LARGE SCALE GENOMIC DNA]</scope>
    <source>
        <strain evidence="10">RSMAS</strain>
        <tissue evidence="10">Whole animal</tissue>
    </source>
</reference>
<dbReference type="GO" id="GO:0005776">
    <property type="term" value="C:autophagosome"/>
    <property type="evidence" value="ECO:0007669"/>
    <property type="project" value="TreeGrafter"/>
</dbReference>
<dbReference type="OrthoDB" id="6053839at2759"/>
<dbReference type="GO" id="GO:0032481">
    <property type="term" value="P:positive regulation of type I interferon production"/>
    <property type="evidence" value="ECO:0007669"/>
    <property type="project" value="InterPro"/>
</dbReference>
<dbReference type="GO" id="GO:0061709">
    <property type="term" value="P:reticulophagy"/>
    <property type="evidence" value="ECO:0007669"/>
    <property type="project" value="TreeGrafter"/>
</dbReference>
<comment type="subcellular location">
    <subcellularLocation>
        <location evidence="1">Membrane</location>
        <topology evidence="1">Multi-pass membrane protein</topology>
    </subcellularLocation>
</comment>
<proteinExistence type="predicted"/>
<dbReference type="STRING" id="46731.A0A3M6TAV4"/>
<evidence type="ECO:0000256" key="6">
    <source>
        <dbReference type="ARBA" id="ARBA00023136"/>
    </source>
</evidence>
<dbReference type="PANTHER" id="PTHR34339:SF1">
    <property type="entry name" value="STIMULATOR OF INTERFERON GENES PROTEIN"/>
    <property type="match status" value="1"/>
</dbReference>
<dbReference type="InterPro" id="IPR055434">
    <property type="entry name" value="STING_TM"/>
</dbReference>
<evidence type="ECO:0000313" key="11">
    <source>
        <dbReference type="Proteomes" id="UP000275408"/>
    </source>
</evidence>
<dbReference type="InterPro" id="IPR038623">
    <property type="entry name" value="STING_C_sf"/>
</dbReference>
<evidence type="ECO:0000256" key="7">
    <source>
        <dbReference type="SAM" id="Phobius"/>
    </source>
</evidence>
<evidence type="ECO:0000259" key="8">
    <source>
        <dbReference type="Pfam" id="PF15009"/>
    </source>
</evidence>
<keyword evidence="3 7" id="KW-0812">Transmembrane</keyword>
<keyword evidence="6 7" id="KW-0472">Membrane</keyword>
<comment type="caution">
    <text evidence="10">The sequence shown here is derived from an EMBL/GenBank/DDBJ whole genome shotgun (WGS) entry which is preliminary data.</text>
</comment>
<dbReference type="Pfam" id="PF15009">
    <property type="entry name" value="STING_LBD"/>
    <property type="match status" value="1"/>
</dbReference>
<accession>A0A3M6TAV4</accession>
<keyword evidence="4" id="KW-0391">Immunity</keyword>
<keyword evidence="11" id="KW-1185">Reference proteome</keyword>
<dbReference type="Pfam" id="PF23417">
    <property type="entry name" value="STING_TM"/>
    <property type="match status" value="1"/>
</dbReference>
<dbReference type="OMA" id="FRCAFEY"/>
<dbReference type="InterPro" id="IPR055432">
    <property type="entry name" value="STING_LBD"/>
</dbReference>
<dbReference type="Proteomes" id="UP000275408">
    <property type="component" value="Unassembled WGS sequence"/>
</dbReference>
<dbReference type="GO" id="GO:0000045">
    <property type="term" value="P:autophagosome assembly"/>
    <property type="evidence" value="ECO:0007669"/>
    <property type="project" value="TreeGrafter"/>
</dbReference>
<dbReference type="PANTHER" id="PTHR34339">
    <property type="entry name" value="STIMULATOR OF INTERFERON GENES PROTEIN"/>
    <property type="match status" value="1"/>
</dbReference>
<evidence type="ECO:0000256" key="1">
    <source>
        <dbReference type="ARBA" id="ARBA00004141"/>
    </source>
</evidence>
<evidence type="ECO:0000313" key="10">
    <source>
        <dbReference type="EMBL" id="RMX38404.1"/>
    </source>
</evidence>
<evidence type="ECO:0000256" key="5">
    <source>
        <dbReference type="ARBA" id="ARBA00022989"/>
    </source>
</evidence>